<name>A0A6P4E9H1_DRORH</name>
<dbReference type="CDD" id="cd00167">
    <property type="entry name" value="SANT"/>
    <property type="match status" value="3"/>
</dbReference>
<dbReference type="SUPFAM" id="SSF46689">
    <property type="entry name" value="Homeodomain-like"/>
    <property type="match status" value="3"/>
</dbReference>
<reference evidence="8" key="1">
    <citation type="submission" date="2025-08" db="UniProtKB">
        <authorList>
            <consortium name="RefSeq"/>
        </authorList>
    </citation>
    <scope>IDENTIFICATION</scope>
</reference>
<dbReference type="GO" id="GO:0005634">
    <property type="term" value="C:nucleus"/>
    <property type="evidence" value="ECO:0007669"/>
    <property type="project" value="UniProtKB-SubCell"/>
</dbReference>
<keyword evidence="4" id="KW-0804">Transcription</keyword>
<feature type="domain" description="Myb-like" evidence="6">
    <location>
        <begin position="281"/>
        <end position="335"/>
    </location>
</feature>
<sequence>MDDVEDIRLNQQRVLAEIATLLQTTVEPSDANALVLNQEMQRQLLQVRAKILTILQIVRARFARNEEILVRRLRPRSQSQFGLDSINLSGAILRKGTFRFKGNLFFRDIDGRSCPNNEDYEKRCHTEMFPTDFDMHSRHVWTLLDKKNVIMGIKQQLVDHSTHKKSTLASGSRKRKPIERHQNTLVSLLAAADSSFRIDWNQISNLDVEYRHSSYACEAMWRVYLHPDLKRDDWSAEEDETLLTAASANRMQNWELIAASLDRRSDYQCFTRFHTALRHLREPKYSSRWSEEDNKRLLELAERNTANGVINWKKVVEYFPGRCKSTLIGRYYYVLHPSISHEAFSTKEDMMLFAAVEEYNGKFHCFPRTLFPNRSLTQLRTRYHNVLAQRNKTDSWSVQDDTQLMSFVTEHGASQWLNCATFLGNHSRTSCRTRFLVIKKFLEKNPNAKVEDLPRRRSKKMSVITSENWAQRLQEWQEDPESLVIAEQIKGSWKRRLTSKKTKLDLQAENSSKLSKVDIEFCKFFMYGYNLPLTLPTIFPLPKDAYNLAFAVRALAYKPPIRSSALQNISMPNDLLKFYNIMIRKLPDEKCDSKSPLLSPNWSTMIGFRAMCILSGDCRKHGPEAQPFEYNKSAPPIQLFRQRLRALFYRTTLLSRLESHLFSDLPAALVALPRPTPDFVKMGTNITLTNPEPELKKSLKSEPLSDDEFIGTVKQEVELEYIVP</sequence>
<comment type="subcellular location">
    <subcellularLocation>
        <location evidence="1">Nucleus</location>
    </subcellularLocation>
</comment>
<dbReference type="RefSeq" id="XP_016973189.1">
    <property type="nucleotide sequence ID" value="XM_017117700.1"/>
</dbReference>
<dbReference type="InterPro" id="IPR051575">
    <property type="entry name" value="Myb-like_DNA-bd"/>
</dbReference>
<dbReference type="PROSITE" id="PS51294">
    <property type="entry name" value="HTH_MYB"/>
    <property type="match status" value="2"/>
</dbReference>
<keyword evidence="2" id="KW-0805">Transcription regulation</keyword>
<feature type="domain" description="Myb-like" evidence="6">
    <location>
        <begin position="388"/>
        <end position="435"/>
    </location>
</feature>
<dbReference type="GO" id="GO:0042796">
    <property type="term" value="P:snRNA transcription by RNA polymerase III"/>
    <property type="evidence" value="ECO:0007669"/>
    <property type="project" value="TreeGrafter"/>
</dbReference>
<dbReference type="InterPro" id="IPR009057">
    <property type="entry name" value="Homeodomain-like_sf"/>
</dbReference>
<keyword evidence="3" id="KW-0238">DNA-binding</keyword>
<dbReference type="Pfam" id="PF00249">
    <property type="entry name" value="Myb_DNA-binding"/>
    <property type="match status" value="1"/>
</dbReference>
<evidence type="ECO:0000256" key="5">
    <source>
        <dbReference type="ARBA" id="ARBA00023242"/>
    </source>
</evidence>
<dbReference type="InterPro" id="IPR017930">
    <property type="entry name" value="Myb_dom"/>
</dbReference>
<gene>
    <name evidence="8" type="primary">LOC108040288</name>
</gene>
<dbReference type="GO" id="GO:0019185">
    <property type="term" value="C:snRNA-activating protein complex"/>
    <property type="evidence" value="ECO:0007669"/>
    <property type="project" value="TreeGrafter"/>
</dbReference>
<dbReference type="Pfam" id="PF13921">
    <property type="entry name" value="Myb_DNA-bind_6"/>
    <property type="match status" value="1"/>
</dbReference>
<protein>
    <submittedName>
        <fullName evidence="8">snRNA-activating protein complex subunit 4</fullName>
    </submittedName>
</protein>
<feature type="domain" description="HTH myb-type" evidence="7">
    <location>
        <begin position="392"/>
        <end position="443"/>
    </location>
</feature>
<feature type="domain" description="HTH myb-type" evidence="7">
    <location>
        <begin position="226"/>
        <end position="281"/>
    </location>
</feature>
<dbReference type="OrthoDB" id="2143914at2759"/>
<dbReference type="GO" id="GO:0000978">
    <property type="term" value="F:RNA polymerase II cis-regulatory region sequence-specific DNA binding"/>
    <property type="evidence" value="ECO:0007669"/>
    <property type="project" value="TreeGrafter"/>
</dbReference>
<dbReference type="GO" id="GO:0042795">
    <property type="term" value="P:snRNA transcription by RNA polymerase II"/>
    <property type="evidence" value="ECO:0007669"/>
    <property type="project" value="TreeGrafter"/>
</dbReference>
<dbReference type="PANTHER" id="PTHR46621:SF1">
    <property type="entry name" value="SNRNA-ACTIVATING PROTEIN COMPLEX SUBUNIT 4"/>
    <property type="match status" value="1"/>
</dbReference>
<dbReference type="Gene3D" id="1.10.10.60">
    <property type="entry name" value="Homeodomain-like"/>
    <property type="match status" value="3"/>
</dbReference>
<dbReference type="SMART" id="SM00717">
    <property type="entry name" value="SANT"/>
    <property type="match status" value="5"/>
</dbReference>
<accession>A0A6P4E9H1</accession>
<evidence type="ECO:0000256" key="4">
    <source>
        <dbReference type="ARBA" id="ARBA00023163"/>
    </source>
</evidence>
<evidence type="ECO:0000256" key="3">
    <source>
        <dbReference type="ARBA" id="ARBA00023125"/>
    </source>
</evidence>
<keyword evidence="5" id="KW-0539">Nucleus</keyword>
<evidence type="ECO:0000259" key="7">
    <source>
        <dbReference type="PROSITE" id="PS51294"/>
    </source>
</evidence>
<dbReference type="GO" id="GO:0001006">
    <property type="term" value="F:RNA polymerase III type 3 promoter sequence-specific DNA binding"/>
    <property type="evidence" value="ECO:0007669"/>
    <property type="project" value="TreeGrafter"/>
</dbReference>
<evidence type="ECO:0000256" key="2">
    <source>
        <dbReference type="ARBA" id="ARBA00023015"/>
    </source>
</evidence>
<dbReference type="PANTHER" id="PTHR46621">
    <property type="entry name" value="SNRNA-ACTIVATING PROTEIN COMPLEX SUBUNIT 4"/>
    <property type="match status" value="1"/>
</dbReference>
<dbReference type="RefSeq" id="XP_016973189.2">
    <property type="nucleotide sequence ID" value="XM_017117700.2"/>
</dbReference>
<dbReference type="InterPro" id="IPR001005">
    <property type="entry name" value="SANT/Myb"/>
</dbReference>
<dbReference type="PROSITE" id="PS50090">
    <property type="entry name" value="MYB_LIKE"/>
    <property type="match status" value="3"/>
</dbReference>
<organism evidence="8">
    <name type="scientific">Drosophila rhopaloa</name>
    <name type="common">Fruit fly</name>
    <dbReference type="NCBI Taxonomy" id="1041015"/>
    <lineage>
        <taxon>Eukaryota</taxon>
        <taxon>Metazoa</taxon>
        <taxon>Ecdysozoa</taxon>
        <taxon>Arthropoda</taxon>
        <taxon>Hexapoda</taxon>
        <taxon>Insecta</taxon>
        <taxon>Pterygota</taxon>
        <taxon>Neoptera</taxon>
        <taxon>Endopterygota</taxon>
        <taxon>Diptera</taxon>
        <taxon>Brachycera</taxon>
        <taxon>Muscomorpha</taxon>
        <taxon>Ephydroidea</taxon>
        <taxon>Drosophilidae</taxon>
        <taxon>Drosophila</taxon>
        <taxon>Sophophora</taxon>
    </lineage>
</organism>
<evidence type="ECO:0000313" key="8">
    <source>
        <dbReference type="RefSeq" id="XP_016973189.1"/>
    </source>
</evidence>
<proteinExistence type="predicted"/>
<dbReference type="AlphaFoldDB" id="A0A6P4E9H1"/>
<evidence type="ECO:0000256" key="1">
    <source>
        <dbReference type="ARBA" id="ARBA00004123"/>
    </source>
</evidence>
<feature type="domain" description="Myb-like" evidence="6">
    <location>
        <begin position="226"/>
        <end position="277"/>
    </location>
</feature>
<evidence type="ECO:0000259" key="6">
    <source>
        <dbReference type="PROSITE" id="PS50090"/>
    </source>
</evidence>